<dbReference type="Proteomes" id="UP000219338">
    <property type="component" value="Unassembled WGS sequence"/>
</dbReference>
<accession>A0A284S0F2</accession>
<name>A0A284S0F2_ARMOS</name>
<keyword evidence="3" id="KW-1185">Reference proteome</keyword>
<evidence type="ECO:0000313" key="2">
    <source>
        <dbReference type="EMBL" id="SJL14502.1"/>
    </source>
</evidence>
<sequence length="102" mass="11336">MQFLDMGPGSDYHRLLTPADHDSPNQATAYKLEALRRFSFGLNLAIVGGYWALATLFCWFPVKLHDHGSQAHRSPNTPITSSLIAIHCFSLAGPLRADHPFM</sequence>
<evidence type="ECO:0000313" key="3">
    <source>
        <dbReference type="Proteomes" id="UP000219338"/>
    </source>
</evidence>
<dbReference type="AlphaFoldDB" id="A0A284S0F2"/>
<keyword evidence="1" id="KW-0472">Membrane</keyword>
<protein>
    <submittedName>
        <fullName evidence="2">Uncharacterized protein</fullName>
    </submittedName>
</protein>
<reference evidence="3" key="1">
    <citation type="journal article" date="2017" name="Nat. Ecol. Evol.">
        <title>Genome expansion and lineage-specific genetic innovations in the forest pathogenic fungi Armillaria.</title>
        <authorList>
            <person name="Sipos G."/>
            <person name="Prasanna A.N."/>
            <person name="Walter M.C."/>
            <person name="O'Connor E."/>
            <person name="Balint B."/>
            <person name="Krizsan K."/>
            <person name="Kiss B."/>
            <person name="Hess J."/>
            <person name="Varga T."/>
            <person name="Slot J."/>
            <person name="Riley R."/>
            <person name="Boka B."/>
            <person name="Rigling D."/>
            <person name="Barry K."/>
            <person name="Lee J."/>
            <person name="Mihaltcheva S."/>
            <person name="LaButti K."/>
            <person name="Lipzen A."/>
            <person name="Waldron R."/>
            <person name="Moloney N.M."/>
            <person name="Sperisen C."/>
            <person name="Kredics L."/>
            <person name="Vagvoelgyi C."/>
            <person name="Patrignani A."/>
            <person name="Fitzpatrick D."/>
            <person name="Nagy I."/>
            <person name="Doyle S."/>
            <person name="Anderson J.B."/>
            <person name="Grigoriev I.V."/>
            <person name="Gueldener U."/>
            <person name="Muensterkoetter M."/>
            <person name="Nagy L.G."/>
        </authorList>
    </citation>
    <scope>NUCLEOTIDE SEQUENCE [LARGE SCALE GENOMIC DNA]</scope>
    <source>
        <strain evidence="3">C18/9</strain>
    </source>
</reference>
<gene>
    <name evidence="2" type="ORF">ARMOST_17963</name>
</gene>
<evidence type="ECO:0000256" key="1">
    <source>
        <dbReference type="SAM" id="Phobius"/>
    </source>
</evidence>
<proteinExistence type="predicted"/>
<feature type="transmembrane region" description="Helical" evidence="1">
    <location>
        <begin position="40"/>
        <end position="62"/>
    </location>
</feature>
<organism evidence="2 3">
    <name type="scientific">Armillaria ostoyae</name>
    <name type="common">Armillaria root rot fungus</name>
    <dbReference type="NCBI Taxonomy" id="47428"/>
    <lineage>
        <taxon>Eukaryota</taxon>
        <taxon>Fungi</taxon>
        <taxon>Dikarya</taxon>
        <taxon>Basidiomycota</taxon>
        <taxon>Agaricomycotina</taxon>
        <taxon>Agaricomycetes</taxon>
        <taxon>Agaricomycetidae</taxon>
        <taxon>Agaricales</taxon>
        <taxon>Marasmiineae</taxon>
        <taxon>Physalacriaceae</taxon>
        <taxon>Armillaria</taxon>
    </lineage>
</organism>
<keyword evidence="1" id="KW-0812">Transmembrane</keyword>
<keyword evidence="1" id="KW-1133">Transmembrane helix</keyword>
<dbReference type="EMBL" id="FUEG01000024">
    <property type="protein sequence ID" value="SJL14502.1"/>
    <property type="molecule type" value="Genomic_DNA"/>
</dbReference>